<dbReference type="EMBL" id="RXIC02000020">
    <property type="protein sequence ID" value="KAB1224004.1"/>
    <property type="molecule type" value="Genomic_DNA"/>
</dbReference>
<comment type="caution">
    <text evidence="3">The sequence shown here is derived from an EMBL/GenBank/DDBJ whole genome shotgun (WGS) entry which is preliminary data.</text>
</comment>
<evidence type="ECO:0000256" key="2">
    <source>
        <dbReference type="SAM" id="MobiDB-lite"/>
    </source>
</evidence>
<dbReference type="PANTHER" id="PTHR33431:SF12">
    <property type="entry name" value="HIGH MOBILITY GROUP BOX PROTEIN, PUTATIVE (DUF1635)-RELATED"/>
    <property type="match status" value="1"/>
</dbReference>
<evidence type="ECO:0000256" key="1">
    <source>
        <dbReference type="SAM" id="Coils"/>
    </source>
</evidence>
<keyword evidence="1" id="KW-0175">Coiled coil</keyword>
<dbReference type="AlphaFoldDB" id="A0A6A1WFJ6"/>
<sequence>MPFFCSDQERIEELKQELLSKDFLPETIKIEAKDHEDTSKEEHMIQHLLQLLDMALRQRDDARDQLQRLQNSLLPTIQAENSRTILQVLPNRLPLQIPETNTKESNSRTSCTCPHWYEYFAADRLSYQGFSNPCVGVADSRNVQPRRQPFQTGMRLSSEDEIIDRASAAIDSELVRGKPLPPKGKLLQTVLEAGPLLQTFLVKPPLPRWRNPPPLLTMKRPFDFMEEINSPIRGRSSSSFDAISHGSPHTPSASSSLNVAGTPSPGLNSHYPLT</sequence>
<dbReference type="InterPro" id="IPR012862">
    <property type="entry name" value="DUF1635"/>
</dbReference>
<dbReference type="Pfam" id="PF07795">
    <property type="entry name" value="DUF1635"/>
    <property type="match status" value="1"/>
</dbReference>
<reference evidence="3 4" key="1">
    <citation type="journal article" date="2019" name="Plant Biotechnol. J.">
        <title>The red bayberry genome and genetic basis of sex determination.</title>
        <authorList>
            <person name="Jia H.M."/>
            <person name="Jia H.J."/>
            <person name="Cai Q.L."/>
            <person name="Wang Y."/>
            <person name="Zhao H.B."/>
            <person name="Yang W.F."/>
            <person name="Wang G.Y."/>
            <person name="Li Y.H."/>
            <person name="Zhan D.L."/>
            <person name="Shen Y.T."/>
            <person name="Niu Q.F."/>
            <person name="Chang L."/>
            <person name="Qiu J."/>
            <person name="Zhao L."/>
            <person name="Xie H.B."/>
            <person name="Fu W.Y."/>
            <person name="Jin J."/>
            <person name="Li X.W."/>
            <person name="Jiao Y."/>
            <person name="Zhou C.C."/>
            <person name="Tu T."/>
            <person name="Chai C.Y."/>
            <person name="Gao J.L."/>
            <person name="Fan L.J."/>
            <person name="van de Weg E."/>
            <person name="Wang J.Y."/>
            <person name="Gao Z.S."/>
        </authorList>
    </citation>
    <scope>NUCLEOTIDE SEQUENCE [LARGE SCALE GENOMIC DNA]</scope>
    <source>
        <tissue evidence="3">Leaves</tissue>
    </source>
</reference>
<gene>
    <name evidence="3" type="ORF">CJ030_MR2G007948</name>
</gene>
<protein>
    <submittedName>
        <fullName evidence="3">Uncharacterized protein</fullName>
    </submittedName>
</protein>
<evidence type="ECO:0000313" key="3">
    <source>
        <dbReference type="EMBL" id="KAB1224004.1"/>
    </source>
</evidence>
<dbReference type="Proteomes" id="UP000516437">
    <property type="component" value="Chromosome 2"/>
</dbReference>
<dbReference type="OrthoDB" id="778241at2759"/>
<name>A0A6A1WFJ6_9ROSI</name>
<keyword evidence="4" id="KW-1185">Reference proteome</keyword>
<proteinExistence type="predicted"/>
<accession>A0A6A1WFJ6</accession>
<feature type="region of interest" description="Disordered" evidence="2">
    <location>
        <begin position="235"/>
        <end position="274"/>
    </location>
</feature>
<organism evidence="3 4">
    <name type="scientific">Morella rubra</name>
    <name type="common">Chinese bayberry</name>
    <dbReference type="NCBI Taxonomy" id="262757"/>
    <lineage>
        <taxon>Eukaryota</taxon>
        <taxon>Viridiplantae</taxon>
        <taxon>Streptophyta</taxon>
        <taxon>Embryophyta</taxon>
        <taxon>Tracheophyta</taxon>
        <taxon>Spermatophyta</taxon>
        <taxon>Magnoliopsida</taxon>
        <taxon>eudicotyledons</taxon>
        <taxon>Gunneridae</taxon>
        <taxon>Pentapetalae</taxon>
        <taxon>rosids</taxon>
        <taxon>fabids</taxon>
        <taxon>Fagales</taxon>
        <taxon>Myricaceae</taxon>
        <taxon>Morella</taxon>
    </lineage>
</organism>
<dbReference type="PANTHER" id="PTHR33431">
    <property type="entry name" value="ENABLED-LIKE PROTEIN (DUF1635)"/>
    <property type="match status" value="1"/>
</dbReference>
<feature type="coiled-coil region" evidence="1">
    <location>
        <begin position="45"/>
        <end position="72"/>
    </location>
</feature>
<feature type="compositionally biased region" description="Polar residues" evidence="2">
    <location>
        <begin position="235"/>
        <end position="267"/>
    </location>
</feature>
<evidence type="ECO:0000313" key="4">
    <source>
        <dbReference type="Proteomes" id="UP000516437"/>
    </source>
</evidence>